<feature type="region of interest" description="Disordered" evidence="1">
    <location>
        <begin position="1"/>
        <end position="73"/>
    </location>
</feature>
<sequence>MSPNKHNQTRRQQPHRSVKESNVNTVLGSSSHQRAKSPIPKSLTPSQLNETTSLDKDREIITQTYGTSSDPASARRTNHCAIAPYDYVKGNAPRSKVHNLTKIFAKFSTYMGAAVRIIKKLNKGKYMCIFFLDEQDLLDAIKILITKSRMKAQTVCVSLSHFGDIESIKLVTRGLFQHAFIVYTSALSAQTFVTYWGTYILRDAHRKAKSYADAAKSHKDIKSRGTQSKGNKSQNHQNQQPRTSSSAHTLNNGTQQGGSIHGAQSERFTAMYNEVLKTMKQINTRLSNIDNKIFHLEKCATKQPTSLSPHARELAAKNSPQHNEQVNLQEINALKKESSETRSLTNSCVNILKQMQSFMEMDTPADDDEVIDKYDRDGDDDEDEHMDAEEYDEEGFLKEPTEDNINNLYENWGN</sequence>
<protein>
    <submittedName>
        <fullName evidence="2">Uncharacterized protein</fullName>
    </submittedName>
</protein>
<organism evidence="2 3">
    <name type="scientific">Glomus cerebriforme</name>
    <dbReference type="NCBI Taxonomy" id="658196"/>
    <lineage>
        <taxon>Eukaryota</taxon>
        <taxon>Fungi</taxon>
        <taxon>Fungi incertae sedis</taxon>
        <taxon>Mucoromycota</taxon>
        <taxon>Glomeromycotina</taxon>
        <taxon>Glomeromycetes</taxon>
        <taxon>Glomerales</taxon>
        <taxon>Glomeraceae</taxon>
        <taxon>Glomus</taxon>
    </lineage>
</organism>
<dbReference type="Proteomes" id="UP000265703">
    <property type="component" value="Unassembled WGS sequence"/>
</dbReference>
<feature type="compositionally biased region" description="Polar residues" evidence="1">
    <location>
        <begin position="43"/>
        <end position="52"/>
    </location>
</feature>
<feature type="region of interest" description="Disordered" evidence="1">
    <location>
        <begin position="361"/>
        <end position="414"/>
    </location>
</feature>
<feature type="region of interest" description="Disordered" evidence="1">
    <location>
        <begin position="212"/>
        <end position="261"/>
    </location>
</feature>
<dbReference type="EMBL" id="QKYT01000262">
    <property type="protein sequence ID" value="RIA88447.1"/>
    <property type="molecule type" value="Genomic_DNA"/>
</dbReference>
<proteinExistence type="predicted"/>
<feature type="compositionally biased region" description="Polar residues" evidence="1">
    <location>
        <begin position="61"/>
        <end position="71"/>
    </location>
</feature>
<reference evidence="2 3" key="1">
    <citation type="submission" date="2018-06" db="EMBL/GenBank/DDBJ databases">
        <title>Comparative genomics reveals the genomic features of Rhizophagus irregularis, R. cerebriforme, R. diaphanum and Gigaspora rosea, and their symbiotic lifestyle signature.</title>
        <authorList>
            <person name="Morin E."/>
            <person name="San Clemente H."/>
            <person name="Chen E.C.H."/>
            <person name="De La Providencia I."/>
            <person name="Hainaut M."/>
            <person name="Kuo A."/>
            <person name="Kohler A."/>
            <person name="Murat C."/>
            <person name="Tang N."/>
            <person name="Roy S."/>
            <person name="Loubradou J."/>
            <person name="Henrissat B."/>
            <person name="Grigoriev I.V."/>
            <person name="Corradi N."/>
            <person name="Roux C."/>
            <person name="Martin F.M."/>
        </authorList>
    </citation>
    <scope>NUCLEOTIDE SEQUENCE [LARGE SCALE GENOMIC DNA]</scope>
    <source>
        <strain evidence="2 3">DAOM 227022</strain>
    </source>
</reference>
<dbReference type="OrthoDB" id="2319733at2759"/>
<name>A0A397SXB4_9GLOM</name>
<comment type="caution">
    <text evidence="2">The sequence shown here is derived from an EMBL/GenBank/DDBJ whole genome shotgun (WGS) entry which is preliminary data.</text>
</comment>
<evidence type="ECO:0000313" key="3">
    <source>
        <dbReference type="Proteomes" id="UP000265703"/>
    </source>
</evidence>
<feature type="compositionally biased region" description="Basic residues" evidence="1">
    <location>
        <begin position="7"/>
        <end position="16"/>
    </location>
</feature>
<feature type="compositionally biased region" description="Polar residues" evidence="1">
    <location>
        <begin position="224"/>
        <end position="254"/>
    </location>
</feature>
<evidence type="ECO:0000313" key="2">
    <source>
        <dbReference type="EMBL" id="RIA88447.1"/>
    </source>
</evidence>
<accession>A0A397SXB4</accession>
<feature type="compositionally biased region" description="Acidic residues" evidence="1">
    <location>
        <begin position="377"/>
        <end position="394"/>
    </location>
</feature>
<dbReference type="AlphaFoldDB" id="A0A397SXB4"/>
<gene>
    <name evidence="2" type="ORF">C1645_739371</name>
</gene>
<keyword evidence="3" id="KW-1185">Reference proteome</keyword>
<feature type="compositionally biased region" description="Polar residues" evidence="1">
    <location>
        <begin position="20"/>
        <end position="32"/>
    </location>
</feature>
<feature type="compositionally biased region" description="Polar residues" evidence="1">
    <location>
        <begin position="403"/>
        <end position="414"/>
    </location>
</feature>
<evidence type="ECO:0000256" key="1">
    <source>
        <dbReference type="SAM" id="MobiDB-lite"/>
    </source>
</evidence>